<dbReference type="Proteomes" id="UP000241193">
    <property type="component" value="Unassembled WGS sequence"/>
</dbReference>
<proteinExistence type="predicted"/>
<sequence length="910" mass="100185">MMGPSAIRVCAIPAGLRLPNMSSPWLFRLRSRFPALAAVVWRRLLALCLTGCVMAGAHADEVRIGVLALRGVETAERMWVPTADYLQARLPAHRFTIVPLGFDDVQLAVRQRSIDLVLANPSYYVELEALYGISPVVTMRNRHDSSGAGYGVFGGVVFTRAEHAEVRQMGDLRGRRLAAVHPGSFGGWHAGWRELRRRGVDPEHDLAELAFLGTHDEVVYAVLEGRFDAGTVRTETLERMAQEGRIELSRLFVLNERQNPAFPLRHSTALYPEWPLARLGNVPEELAVQVAVALMLMEPDDPAALAGHTTGWTLPLNYQPVHEALRELRIGPYAHLREVSLREVLAQYWYWAAIASLLLLLAFVTVAYIGRSNRRLRQHQGELQVLNASLEERVVERTQRVGLLLDRERFLRGIVEMVADVNEILITASSRDEMLKACCDRLVANPDYRFCWVALLADGELVPAAKSYGTADFVRAMSACQGDGPGALALRENRTVTVNELAKVDGLAALGIHAVTSLPLRKDAFAAPFGTLCVFTARGSGFDREEVLMLEQLAGDIGFATAAFDQREETARLQRDRITHYEKTILSLVDLIERRDTYTAGHTRRVAHYCGLIAAELGLEAAQSEELQQAARLHDIGKIAIPDAVLLKPGPLTALEYELIKQHVVVGYETLMHIDMYAALAEILRHHHERHDGSGYPAGLAGEAIPLAARIMAVADAFDAMTTNRIYRPRKSVAVALEEIGTLAGSHYHPEVAAAARRALQTVEPPPVVDQLPRTALERQRFAYFFNDQLTGVHNASYLQFIFRNKQYGDLQVAAVCLLHDFGAYNLAHGWVAGNRLLADVAAALVEASGDALVCRVMGDDFVILAASAAAFEGLETRLGEGVLAGSGVRLEVERMSVDEAAIARLQGLL</sequence>
<evidence type="ECO:0000256" key="1">
    <source>
        <dbReference type="SAM" id="Phobius"/>
    </source>
</evidence>
<dbReference type="InterPro" id="IPR052020">
    <property type="entry name" value="Cyclic_di-GMP/3'3'-cGAMP_PDE"/>
</dbReference>
<dbReference type="InterPro" id="IPR029787">
    <property type="entry name" value="Nucleotide_cyclase"/>
</dbReference>
<feature type="transmembrane region" description="Helical" evidence="1">
    <location>
        <begin position="348"/>
        <end position="369"/>
    </location>
</feature>
<keyword evidence="1" id="KW-0812">Transmembrane</keyword>
<name>A0A2T4IHK7_9RHOO</name>
<dbReference type="PANTHER" id="PTHR45228:SF4">
    <property type="entry name" value="LIPOPROTEIN"/>
    <property type="match status" value="1"/>
</dbReference>
<dbReference type="OrthoDB" id="1931120at2"/>
<dbReference type="Gene3D" id="1.10.3210.10">
    <property type="entry name" value="Hypothetical protein af1432"/>
    <property type="match status" value="1"/>
</dbReference>
<dbReference type="SUPFAM" id="SSF55781">
    <property type="entry name" value="GAF domain-like"/>
    <property type="match status" value="1"/>
</dbReference>
<protein>
    <submittedName>
        <fullName evidence="4">Uncharacterized protein</fullName>
    </submittedName>
</protein>
<dbReference type="Gene3D" id="3.30.70.270">
    <property type="match status" value="1"/>
</dbReference>
<dbReference type="AlphaFoldDB" id="A0A2T4IHK7"/>
<accession>A0A2T4IHK7</accession>
<dbReference type="PROSITE" id="PS51831">
    <property type="entry name" value="HD"/>
    <property type="match status" value="1"/>
</dbReference>
<dbReference type="Gene3D" id="3.30.450.40">
    <property type="match status" value="1"/>
</dbReference>
<dbReference type="SUPFAM" id="SSF55073">
    <property type="entry name" value="Nucleotide cyclase"/>
    <property type="match status" value="1"/>
</dbReference>
<dbReference type="InterPro" id="IPR000160">
    <property type="entry name" value="GGDEF_dom"/>
</dbReference>
<reference evidence="4 5" key="1">
    <citation type="submission" date="2018-03" db="EMBL/GenBank/DDBJ databases">
        <authorList>
            <person name="Keele B.F."/>
        </authorList>
    </citation>
    <scope>NUCLEOTIDE SEQUENCE [LARGE SCALE GENOMIC DNA]</scope>
    <source>
        <strain evidence="4 5">D20</strain>
    </source>
</reference>
<dbReference type="Pfam" id="PF12974">
    <property type="entry name" value="Phosphonate-bd"/>
    <property type="match status" value="1"/>
</dbReference>
<dbReference type="InterPro" id="IPR043128">
    <property type="entry name" value="Rev_trsase/Diguanyl_cyclase"/>
</dbReference>
<feature type="domain" description="HD" evidence="2">
    <location>
        <begin position="599"/>
        <end position="721"/>
    </location>
</feature>
<dbReference type="InterPro" id="IPR029016">
    <property type="entry name" value="GAF-like_dom_sf"/>
</dbReference>
<dbReference type="SMART" id="SM00471">
    <property type="entry name" value="HDc"/>
    <property type="match status" value="1"/>
</dbReference>
<dbReference type="SUPFAM" id="SSF53850">
    <property type="entry name" value="Periplasmic binding protein-like II"/>
    <property type="match status" value="1"/>
</dbReference>
<keyword evidence="1" id="KW-1133">Transmembrane helix</keyword>
<dbReference type="InterPro" id="IPR006674">
    <property type="entry name" value="HD_domain"/>
</dbReference>
<dbReference type="Pfam" id="PF13487">
    <property type="entry name" value="HD_5"/>
    <property type="match status" value="1"/>
</dbReference>
<organism evidence="4 5">
    <name type="scientific">Pseudothauera lacus</name>
    <dbReference type="NCBI Taxonomy" id="2136175"/>
    <lineage>
        <taxon>Bacteria</taxon>
        <taxon>Pseudomonadati</taxon>
        <taxon>Pseudomonadota</taxon>
        <taxon>Betaproteobacteria</taxon>
        <taxon>Rhodocyclales</taxon>
        <taxon>Zoogloeaceae</taxon>
        <taxon>Pseudothauera</taxon>
    </lineage>
</organism>
<dbReference type="PANTHER" id="PTHR45228">
    <property type="entry name" value="CYCLIC DI-GMP PHOSPHODIESTERASE TM_0186-RELATED"/>
    <property type="match status" value="1"/>
</dbReference>
<evidence type="ECO:0000259" key="2">
    <source>
        <dbReference type="PROSITE" id="PS51831"/>
    </source>
</evidence>
<dbReference type="InterPro" id="IPR003018">
    <property type="entry name" value="GAF"/>
</dbReference>
<dbReference type="Pfam" id="PF13185">
    <property type="entry name" value="GAF_2"/>
    <property type="match status" value="1"/>
</dbReference>
<comment type="caution">
    <text evidence="4">The sequence shown here is derived from an EMBL/GenBank/DDBJ whole genome shotgun (WGS) entry which is preliminary data.</text>
</comment>
<reference evidence="4 5" key="2">
    <citation type="submission" date="2018-04" db="EMBL/GenBank/DDBJ databases">
        <title>Thauera lacus sp. nov., isolated from an saline lake in Inner Mongolia, China.</title>
        <authorList>
            <person name="Liang Q.-Y."/>
        </authorList>
    </citation>
    <scope>NUCLEOTIDE SEQUENCE [LARGE SCALE GENOMIC DNA]</scope>
    <source>
        <strain evidence="4 5">D20</strain>
    </source>
</reference>
<dbReference type="GO" id="GO:0008081">
    <property type="term" value="F:phosphoric diester hydrolase activity"/>
    <property type="evidence" value="ECO:0007669"/>
    <property type="project" value="UniProtKB-ARBA"/>
</dbReference>
<feature type="domain" description="HD-GYP" evidence="3">
    <location>
        <begin position="577"/>
        <end position="772"/>
    </location>
</feature>
<dbReference type="CDD" id="cd00077">
    <property type="entry name" value="HDc"/>
    <property type="match status" value="1"/>
</dbReference>
<keyword evidence="5" id="KW-1185">Reference proteome</keyword>
<dbReference type="Gene3D" id="3.40.190.10">
    <property type="entry name" value="Periplasmic binding protein-like II"/>
    <property type="match status" value="1"/>
</dbReference>
<dbReference type="InterPro" id="IPR003607">
    <property type="entry name" value="HD/PDEase_dom"/>
</dbReference>
<evidence type="ECO:0000313" key="4">
    <source>
        <dbReference type="EMBL" id="PTD97255.1"/>
    </source>
</evidence>
<dbReference type="InterPro" id="IPR037522">
    <property type="entry name" value="HD_GYP_dom"/>
</dbReference>
<dbReference type="Pfam" id="PF00990">
    <property type="entry name" value="GGDEF"/>
    <property type="match status" value="1"/>
</dbReference>
<dbReference type="PROSITE" id="PS51832">
    <property type="entry name" value="HD_GYP"/>
    <property type="match status" value="1"/>
</dbReference>
<dbReference type="EMBL" id="PZKC01000003">
    <property type="protein sequence ID" value="PTD97255.1"/>
    <property type="molecule type" value="Genomic_DNA"/>
</dbReference>
<evidence type="ECO:0000259" key="3">
    <source>
        <dbReference type="PROSITE" id="PS51832"/>
    </source>
</evidence>
<gene>
    <name evidence="4" type="ORF">C8261_04375</name>
</gene>
<evidence type="ECO:0000313" key="5">
    <source>
        <dbReference type="Proteomes" id="UP000241193"/>
    </source>
</evidence>
<keyword evidence="1" id="KW-0472">Membrane</keyword>
<dbReference type="SUPFAM" id="SSF109604">
    <property type="entry name" value="HD-domain/PDEase-like"/>
    <property type="match status" value="1"/>
</dbReference>